<name>A0ABT5T4D6_9PSEU</name>
<evidence type="ECO:0000313" key="7">
    <source>
        <dbReference type="Proteomes" id="UP001300763"/>
    </source>
</evidence>
<evidence type="ECO:0000256" key="1">
    <source>
        <dbReference type="ARBA" id="ARBA00023015"/>
    </source>
</evidence>
<evidence type="ECO:0000259" key="5">
    <source>
        <dbReference type="PROSITE" id="PS50977"/>
    </source>
</evidence>
<protein>
    <submittedName>
        <fullName evidence="6">TetR family transcriptional regulator</fullName>
    </submittedName>
</protein>
<dbReference type="PRINTS" id="PR00455">
    <property type="entry name" value="HTHTETR"/>
</dbReference>
<dbReference type="PROSITE" id="PS50977">
    <property type="entry name" value="HTH_TETR_2"/>
    <property type="match status" value="1"/>
</dbReference>
<keyword evidence="1" id="KW-0805">Transcription regulation</keyword>
<dbReference type="PANTHER" id="PTHR30055:SF234">
    <property type="entry name" value="HTH-TYPE TRANSCRIPTIONAL REGULATOR BETI"/>
    <property type="match status" value="1"/>
</dbReference>
<dbReference type="EMBL" id="JAQZAO010000018">
    <property type="protein sequence ID" value="MDD7969062.1"/>
    <property type="molecule type" value="Genomic_DNA"/>
</dbReference>
<dbReference type="RefSeq" id="WP_274203590.1">
    <property type="nucleotide sequence ID" value="NZ_JAQZAO010000018.1"/>
</dbReference>
<evidence type="ECO:0000256" key="4">
    <source>
        <dbReference type="PROSITE-ProRule" id="PRU00335"/>
    </source>
</evidence>
<accession>A0ABT5T4D6</accession>
<dbReference type="Proteomes" id="UP001300763">
    <property type="component" value="Unassembled WGS sequence"/>
</dbReference>
<keyword evidence="2 4" id="KW-0238">DNA-binding</keyword>
<keyword evidence="3" id="KW-0804">Transcription</keyword>
<feature type="DNA-binding region" description="H-T-H motif" evidence="4">
    <location>
        <begin position="42"/>
        <end position="61"/>
    </location>
</feature>
<dbReference type="Gene3D" id="1.10.357.10">
    <property type="entry name" value="Tetracycline Repressor, domain 2"/>
    <property type="match status" value="1"/>
</dbReference>
<dbReference type="Pfam" id="PF00440">
    <property type="entry name" value="TetR_N"/>
    <property type="match status" value="1"/>
</dbReference>
<dbReference type="InterPro" id="IPR009057">
    <property type="entry name" value="Homeodomain-like_sf"/>
</dbReference>
<gene>
    <name evidence="6" type="ORF">PGB27_27260</name>
</gene>
<comment type="caution">
    <text evidence="6">The sequence shown here is derived from an EMBL/GenBank/DDBJ whole genome shotgun (WGS) entry which is preliminary data.</text>
</comment>
<reference evidence="6 7" key="1">
    <citation type="submission" date="2023-02" db="EMBL/GenBank/DDBJ databases">
        <title>Genome sequencing required for Actinomycetospora new species description.</title>
        <authorList>
            <person name="Saimee Y."/>
            <person name="Duangmal K."/>
        </authorList>
    </citation>
    <scope>NUCLEOTIDE SEQUENCE [LARGE SCALE GENOMIC DNA]</scope>
    <source>
        <strain evidence="6 7">DW7H6</strain>
    </source>
</reference>
<organism evidence="6 7">
    <name type="scientific">Actinomycetospora lemnae</name>
    <dbReference type="NCBI Taxonomy" id="3019891"/>
    <lineage>
        <taxon>Bacteria</taxon>
        <taxon>Bacillati</taxon>
        <taxon>Actinomycetota</taxon>
        <taxon>Actinomycetes</taxon>
        <taxon>Pseudonocardiales</taxon>
        <taxon>Pseudonocardiaceae</taxon>
        <taxon>Actinomycetospora</taxon>
    </lineage>
</organism>
<proteinExistence type="predicted"/>
<dbReference type="InterPro" id="IPR050109">
    <property type="entry name" value="HTH-type_TetR-like_transc_reg"/>
</dbReference>
<feature type="domain" description="HTH tetR-type" evidence="5">
    <location>
        <begin position="19"/>
        <end position="79"/>
    </location>
</feature>
<dbReference type="SUPFAM" id="SSF46689">
    <property type="entry name" value="Homeodomain-like"/>
    <property type="match status" value="1"/>
</dbReference>
<evidence type="ECO:0000256" key="3">
    <source>
        <dbReference type="ARBA" id="ARBA00023163"/>
    </source>
</evidence>
<dbReference type="PANTHER" id="PTHR30055">
    <property type="entry name" value="HTH-TYPE TRANSCRIPTIONAL REGULATOR RUTR"/>
    <property type="match status" value="1"/>
</dbReference>
<dbReference type="InterPro" id="IPR001647">
    <property type="entry name" value="HTH_TetR"/>
</dbReference>
<evidence type="ECO:0000313" key="6">
    <source>
        <dbReference type="EMBL" id="MDD7969062.1"/>
    </source>
</evidence>
<evidence type="ECO:0000256" key="2">
    <source>
        <dbReference type="ARBA" id="ARBA00023125"/>
    </source>
</evidence>
<sequence length="217" mass="23781">MSEGVKRRYDSTRRAAQARETRLRILEAAHELFVAQGYGATTVAEVAAAAGVAPETVYSAFRTKLTLLRRAWDLAVGGDDRDVHLLERPEVRAVFDEPDLRARLARFARVNTAIMRRTAGLRLAVEHAAGADPAARELLTEIDGARLDAMGAHARAAATTGRLAVPETTCRDVLFATTDGALWRTLVERRGWSDDDYAAWLGRLWVATLVEGLDLEG</sequence>
<keyword evidence="7" id="KW-1185">Reference proteome</keyword>